<dbReference type="PRINTS" id="PR00455">
    <property type="entry name" value="HTHTETR"/>
</dbReference>
<keyword evidence="1 2" id="KW-0238">DNA-binding</keyword>
<dbReference type="InterPro" id="IPR001647">
    <property type="entry name" value="HTH_TetR"/>
</dbReference>
<feature type="region of interest" description="Disordered" evidence="3">
    <location>
        <begin position="90"/>
        <end position="117"/>
    </location>
</feature>
<evidence type="ECO:0000259" key="4">
    <source>
        <dbReference type="PROSITE" id="PS50977"/>
    </source>
</evidence>
<dbReference type="Pfam" id="PF17932">
    <property type="entry name" value="TetR_C_24"/>
    <property type="match status" value="1"/>
</dbReference>
<keyword evidence="6" id="KW-1185">Reference proteome</keyword>
<dbReference type="GO" id="GO:0003700">
    <property type="term" value="F:DNA-binding transcription factor activity"/>
    <property type="evidence" value="ECO:0007669"/>
    <property type="project" value="TreeGrafter"/>
</dbReference>
<organism evidence="5 6">
    <name type="scientific">Nonomuraea deserti</name>
    <dbReference type="NCBI Taxonomy" id="1848322"/>
    <lineage>
        <taxon>Bacteria</taxon>
        <taxon>Bacillati</taxon>
        <taxon>Actinomycetota</taxon>
        <taxon>Actinomycetes</taxon>
        <taxon>Streptosporangiales</taxon>
        <taxon>Streptosporangiaceae</taxon>
        <taxon>Nonomuraea</taxon>
    </lineage>
</organism>
<name>A0A4R4VK04_9ACTN</name>
<dbReference type="PANTHER" id="PTHR30055:SF200">
    <property type="entry name" value="HTH-TYPE TRANSCRIPTIONAL REPRESSOR BDCR"/>
    <property type="match status" value="1"/>
</dbReference>
<dbReference type="InterPro" id="IPR036271">
    <property type="entry name" value="Tet_transcr_reg_TetR-rel_C_sf"/>
</dbReference>
<gene>
    <name evidence="5" type="ORF">E1292_29300</name>
</gene>
<dbReference type="InterPro" id="IPR023772">
    <property type="entry name" value="DNA-bd_HTH_TetR-type_CS"/>
</dbReference>
<comment type="caution">
    <text evidence="5">The sequence shown here is derived from an EMBL/GenBank/DDBJ whole genome shotgun (WGS) entry which is preliminary data.</text>
</comment>
<dbReference type="Proteomes" id="UP000295258">
    <property type="component" value="Unassembled WGS sequence"/>
</dbReference>
<feature type="compositionally biased region" description="Basic residues" evidence="3">
    <location>
        <begin position="8"/>
        <end position="31"/>
    </location>
</feature>
<dbReference type="PANTHER" id="PTHR30055">
    <property type="entry name" value="HTH-TYPE TRANSCRIPTIONAL REGULATOR RUTR"/>
    <property type="match status" value="1"/>
</dbReference>
<feature type="DNA-binding region" description="H-T-H motif" evidence="2">
    <location>
        <begin position="169"/>
        <end position="188"/>
    </location>
</feature>
<reference evidence="5 6" key="1">
    <citation type="submission" date="2019-03" db="EMBL/GenBank/DDBJ databases">
        <title>Draft genome sequences of novel Actinobacteria.</title>
        <authorList>
            <person name="Sahin N."/>
            <person name="Ay H."/>
            <person name="Saygin H."/>
        </authorList>
    </citation>
    <scope>NUCLEOTIDE SEQUENCE [LARGE SCALE GENOMIC DNA]</scope>
    <source>
        <strain evidence="5 6">KC310</strain>
    </source>
</reference>
<evidence type="ECO:0000256" key="1">
    <source>
        <dbReference type="ARBA" id="ARBA00023125"/>
    </source>
</evidence>
<evidence type="ECO:0000313" key="5">
    <source>
        <dbReference type="EMBL" id="TDD00210.1"/>
    </source>
</evidence>
<dbReference type="SUPFAM" id="SSF48498">
    <property type="entry name" value="Tetracyclin repressor-like, C-terminal domain"/>
    <property type="match status" value="1"/>
</dbReference>
<dbReference type="InterPro" id="IPR050109">
    <property type="entry name" value="HTH-type_TetR-like_transc_reg"/>
</dbReference>
<dbReference type="Pfam" id="PF00440">
    <property type="entry name" value="TetR_N"/>
    <property type="match status" value="1"/>
</dbReference>
<evidence type="ECO:0000313" key="6">
    <source>
        <dbReference type="Proteomes" id="UP000295258"/>
    </source>
</evidence>
<dbReference type="SUPFAM" id="SSF46689">
    <property type="entry name" value="Homeodomain-like"/>
    <property type="match status" value="1"/>
</dbReference>
<dbReference type="PROSITE" id="PS01081">
    <property type="entry name" value="HTH_TETR_1"/>
    <property type="match status" value="1"/>
</dbReference>
<protein>
    <submittedName>
        <fullName evidence="5">TetR/AcrR family transcriptional regulator</fullName>
    </submittedName>
</protein>
<dbReference type="EMBL" id="SMKO01000097">
    <property type="protein sequence ID" value="TDD00210.1"/>
    <property type="molecule type" value="Genomic_DNA"/>
</dbReference>
<evidence type="ECO:0000256" key="3">
    <source>
        <dbReference type="SAM" id="MobiDB-lite"/>
    </source>
</evidence>
<proteinExistence type="predicted"/>
<dbReference type="GO" id="GO:0000976">
    <property type="term" value="F:transcription cis-regulatory region binding"/>
    <property type="evidence" value="ECO:0007669"/>
    <property type="project" value="TreeGrafter"/>
</dbReference>
<sequence length="340" mass="37519">MLAALGRGRQRGRTRIPGRPPRRGRRSRRRALAGTVDGRRRCQAACGAGGRARPAFTSPVRVTVLAGRIAKNQGASSLVECSCRCSCRSEARGSGGRRGRHRTMHSESKGRGSRMARRQARFTAQDLADDPRLRDHSPELWRDDLGEVQRRLLSSAVRCFATNGFHATTTRDIAEGVGLSPAALYVHFPSKELVLFEIIRVGHQRVLARVREPAILALESSAERLRAIVSAYTVWHARHHVTARVCQMELNALTAEHYGEIVELRHQTNGYFREAVARGVADGAFAQVDVKRVTRAMLSLSIDLVRWYRLDGPDSPEQLGEFYAGLALQLVTGSRDAAGG</sequence>
<accession>A0A4R4VK04</accession>
<dbReference type="AlphaFoldDB" id="A0A4R4VK04"/>
<dbReference type="InterPro" id="IPR009057">
    <property type="entry name" value="Homeodomain-like_sf"/>
</dbReference>
<dbReference type="PROSITE" id="PS50977">
    <property type="entry name" value="HTH_TETR_2"/>
    <property type="match status" value="1"/>
</dbReference>
<dbReference type="InterPro" id="IPR041490">
    <property type="entry name" value="KstR2_TetR_C"/>
</dbReference>
<evidence type="ECO:0000256" key="2">
    <source>
        <dbReference type="PROSITE-ProRule" id="PRU00335"/>
    </source>
</evidence>
<dbReference type="Gene3D" id="1.10.357.10">
    <property type="entry name" value="Tetracycline Repressor, domain 2"/>
    <property type="match status" value="1"/>
</dbReference>
<feature type="domain" description="HTH tetR-type" evidence="4">
    <location>
        <begin position="146"/>
        <end position="206"/>
    </location>
</feature>
<feature type="region of interest" description="Disordered" evidence="3">
    <location>
        <begin position="1"/>
        <end position="36"/>
    </location>
</feature>